<dbReference type="GO" id="GO:0003735">
    <property type="term" value="F:structural constituent of ribosome"/>
    <property type="evidence" value="ECO:0007669"/>
    <property type="project" value="InterPro"/>
</dbReference>
<comment type="subunit">
    <text evidence="2">Part of the 50S ribosomal subunit.</text>
</comment>
<keyword evidence="4 5" id="KW-0687">Ribonucleoprotein</keyword>
<dbReference type="Gene3D" id="4.10.830.30">
    <property type="entry name" value="Ribosomal protein L31"/>
    <property type="match status" value="1"/>
</dbReference>
<dbReference type="GO" id="GO:1990904">
    <property type="term" value="C:ribonucleoprotein complex"/>
    <property type="evidence" value="ECO:0007669"/>
    <property type="project" value="UniProtKB-KW"/>
</dbReference>
<dbReference type="InterPro" id="IPR034704">
    <property type="entry name" value="Ribosomal_bL28/bL31-like_sf"/>
</dbReference>
<dbReference type="KEGG" id="sum:SMCARI_236"/>
<dbReference type="InterPro" id="IPR002150">
    <property type="entry name" value="Ribosomal_bL31"/>
</dbReference>
<evidence type="ECO:0000256" key="5">
    <source>
        <dbReference type="RuleBase" id="RU000564"/>
    </source>
</evidence>
<dbReference type="PRINTS" id="PR01249">
    <property type="entry name" value="RIBOSOMALL31"/>
</dbReference>
<dbReference type="InterPro" id="IPR027493">
    <property type="entry name" value="Ribosomal_bL31_B"/>
</dbReference>
<evidence type="ECO:0000256" key="4">
    <source>
        <dbReference type="ARBA" id="ARBA00023274"/>
    </source>
</evidence>
<protein>
    <recommendedName>
        <fullName evidence="5">50S ribosomal protein L31</fullName>
    </recommendedName>
</protein>
<dbReference type="Proteomes" id="UP000002231">
    <property type="component" value="Chromosome"/>
</dbReference>
<keyword evidence="3 5" id="KW-0689">Ribosomal protein</keyword>
<proteinExistence type="inferred from homology"/>
<dbReference type="InterPro" id="IPR042105">
    <property type="entry name" value="Ribosomal_bL31_sf"/>
</dbReference>
<organism evidence="6 7">
    <name type="scientific">Karelsulcia muelleri (strain CARI)</name>
    <name type="common">Sulcia muelleri</name>
    <dbReference type="NCBI Taxonomy" id="706194"/>
    <lineage>
        <taxon>Bacteria</taxon>
        <taxon>Pseudomonadati</taxon>
        <taxon>Bacteroidota</taxon>
        <taxon>Flavobacteriia</taxon>
        <taxon>Flavobacteriales</taxon>
        <taxon>Candidatus Karelsulcia</taxon>
    </lineage>
</organism>
<dbReference type="AlphaFoldDB" id="E0TJQ5"/>
<accession>E0TJQ5</accession>
<dbReference type="NCBIfam" id="NF002462">
    <property type="entry name" value="PRK01678.1"/>
    <property type="match status" value="1"/>
</dbReference>
<evidence type="ECO:0000256" key="1">
    <source>
        <dbReference type="ARBA" id="ARBA00008196"/>
    </source>
</evidence>
<dbReference type="HOGENOM" id="CLU_114306_2_2_10"/>
<dbReference type="SUPFAM" id="SSF143800">
    <property type="entry name" value="L28p-like"/>
    <property type="match status" value="1"/>
</dbReference>
<dbReference type="PROSITE" id="PS01143">
    <property type="entry name" value="RIBOSOMAL_L31"/>
    <property type="match status" value="1"/>
</dbReference>
<dbReference type="Pfam" id="PF01197">
    <property type="entry name" value="Ribosomal_L31"/>
    <property type="match status" value="1"/>
</dbReference>
<evidence type="ECO:0000256" key="2">
    <source>
        <dbReference type="ARBA" id="ARBA00011838"/>
    </source>
</evidence>
<dbReference type="EMBL" id="CP002163">
    <property type="protein sequence ID" value="ADM90032.1"/>
    <property type="molecule type" value="Genomic_DNA"/>
</dbReference>
<evidence type="ECO:0000256" key="3">
    <source>
        <dbReference type="ARBA" id="ARBA00022980"/>
    </source>
</evidence>
<dbReference type="STRING" id="706194.SMCARI_236"/>
<sequence length="92" mass="11089">MKKKIHTNNYRIVVFKDMTSNDTFFCKSTILTKEKIHLNGKEFPLYKMEISSFSHPFYTGQIKYVDATGRIDKFYKKYKKKNKNKYIFNLIT</sequence>
<keyword evidence="7" id="KW-1185">Reference proteome</keyword>
<dbReference type="GO" id="GO:0006412">
    <property type="term" value="P:translation"/>
    <property type="evidence" value="ECO:0007669"/>
    <property type="project" value="InterPro"/>
</dbReference>
<evidence type="ECO:0000313" key="7">
    <source>
        <dbReference type="Proteomes" id="UP000002231"/>
    </source>
</evidence>
<reference evidence="7" key="1">
    <citation type="journal article" date="2010" name="Genome Biol. Evol.">
        <title>Functional convergence in reduced genomes of bacterial symbionts spanning 200 My of evolution.</title>
        <authorList>
            <person name="McCutcheon J.P."/>
            <person name="Moran N.A."/>
        </authorList>
    </citation>
    <scope>NUCLEOTIDE SEQUENCE [LARGE SCALE GENOMIC DNA]</scope>
    <source>
        <strain evidence="7">CARI</strain>
    </source>
</reference>
<evidence type="ECO:0000313" key="6">
    <source>
        <dbReference type="EMBL" id="ADM90032.1"/>
    </source>
</evidence>
<comment type="similarity">
    <text evidence="1">Belongs to the bacterial ribosomal protein bL31 family. Type B subfamily.</text>
</comment>
<gene>
    <name evidence="6" type="primary">rpmE</name>
    <name evidence="6" type="ordered locus">SMCARI_236</name>
</gene>
<name>E0TJQ5_KARMC</name>
<dbReference type="NCBIfam" id="TIGR00105">
    <property type="entry name" value="L31"/>
    <property type="match status" value="1"/>
</dbReference>
<dbReference type="GO" id="GO:0005840">
    <property type="term" value="C:ribosome"/>
    <property type="evidence" value="ECO:0007669"/>
    <property type="project" value="UniProtKB-KW"/>
</dbReference>